<dbReference type="EMBL" id="AP022871">
    <property type="protein sequence ID" value="BCB91156.1"/>
    <property type="molecule type" value="Genomic_DNA"/>
</dbReference>
<organism evidence="2 3">
    <name type="scientific">Phytohabitans suffuscus</name>
    <dbReference type="NCBI Taxonomy" id="624315"/>
    <lineage>
        <taxon>Bacteria</taxon>
        <taxon>Bacillati</taxon>
        <taxon>Actinomycetota</taxon>
        <taxon>Actinomycetes</taxon>
        <taxon>Micromonosporales</taxon>
        <taxon>Micromonosporaceae</taxon>
    </lineage>
</organism>
<dbReference type="InterPro" id="IPR026467">
    <property type="entry name" value="Ser/Gly_Cys_C_dom"/>
</dbReference>
<evidence type="ECO:0000313" key="2">
    <source>
        <dbReference type="EMBL" id="BCB91156.1"/>
    </source>
</evidence>
<dbReference type="NCBIfam" id="TIGR04222">
    <property type="entry name" value="near_uncomplex"/>
    <property type="match status" value="1"/>
</dbReference>
<gene>
    <name evidence="2" type="ORF">Psuf_084690</name>
</gene>
<evidence type="ECO:0000256" key="1">
    <source>
        <dbReference type="SAM" id="Phobius"/>
    </source>
</evidence>
<evidence type="ECO:0008006" key="4">
    <source>
        <dbReference type="Google" id="ProtNLM"/>
    </source>
</evidence>
<keyword evidence="3" id="KW-1185">Reference proteome</keyword>
<accession>A0A6F8YYL3</accession>
<keyword evidence="1" id="KW-1133">Transmembrane helix</keyword>
<reference evidence="2 3" key="1">
    <citation type="submission" date="2020-03" db="EMBL/GenBank/DDBJ databases">
        <title>Whole genome shotgun sequence of Phytohabitans suffuscus NBRC 105367.</title>
        <authorList>
            <person name="Komaki H."/>
            <person name="Tamura T."/>
        </authorList>
    </citation>
    <scope>NUCLEOTIDE SEQUENCE [LARGE SCALE GENOMIC DNA]</scope>
    <source>
        <strain evidence="2 3">NBRC 105367</strain>
    </source>
</reference>
<name>A0A6F8YYL3_9ACTN</name>
<evidence type="ECO:0000313" key="3">
    <source>
        <dbReference type="Proteomes" id="UP000503011"/>
    </source>
</evidence>
<dbReference type="AlphaFoldDB" id="A0A6F8YYL3"/>
<dbReference type="KEGG" id="psuu:Psuf_084690"/>
<keyword evidence="1" id="KW-0472">Membrane</keyword>
<proteinExistence type="predicted"/>
<dbReference type="Proteomes" id="UP000503011">
    <property type="component" value="Chromosome"/>
</dbReference>
<feature type="transmembrane region" description="Helical" evidence="1">
    <location>
        <begin position="104"/>
        <end position="122"/>
    </location>
</feature>
<keyword evidence="1" id="KW-0812">Transmembrane</keyword>
<feature type="transmembrane region" description="Helical" evidence="1">
    <location>
        <begin position="128"/>
        <end position="146"/>
    </location>
</feature>
<protein>
    <recommendedName>
        <fullName evidence="4">TIGR04222 domain-containing membrane protein</fullName>
    </recommendedName>
</protein>
<sequence length="231" mass="24470">MRQLDGLTAIGIAHLRDGGWGAVRTALAMLHLRGAVVAHRAGMVRRAGSVPRDAEPLERALFASLYGGMGPRELANRPRVREAVGDVRRDLVRRGLVRPQRRRVLVPLALVVVPPWLLARLIDVVSVRVGLLTSVALVAVACWFLPRRTLAGARALRHLRARHPEPTPDGVPTPAGIGPAVALYGTAALAATMPLFAREAGLLGGGVWSRFLGDGGLHSSSTHLDGGPGTP</sequence>
<reference evidence="2 3" key="2">
    <citation type="submission" date="2020-03" db="EMBL/GenBank/DDBJ databases">
        <authorList>
            <person name="Ichikawa N."/>
            <person name="Kimura A."/>
            <person name="Kitahashi Y."/>
            <person name="Uohara A."/>
        </authorList>
    </citation>
    <scope>NUCLEOTIDE SEQUENCE [LARGE SCALE GENOMIC DNA]</scope>
    <source>
        <strain evidence="2 3">NBRC 105367</strain>
    </source>
</reference>